<keyword evidence="2" id="KW-1185">Reference proteome</keyword>
<name>A0ABY4R9W3_9GAMM</name>
<organism evidence="1 2">
    <name type="scientific">Mixta hanseatica</name>
    <dbReference type="NCBI Taxonomy" id="2872648"/>
    <lineage>
        <taxon>Bacteria</taxon>
        <taxon>Pseudomonadati</taxon>
        <taxon>Pseudomonadota</taxon>
        <taxon>Gammaproteobacteria</taxon>
        <taxon>Enterobacterales</taxon>
        <taxon>Erwiniaceae</taxon>
        <taxon>Mixta</taxon>
    </lineage>
</organism>
<evidence type="ECO:0000313" key="2">
    <source>
        <dbReference type="Proteomes" id="UP001056635"/>
    </source>
</evidence>
<evidence type="ECO:0008006" key="3">
    <source>
        <dbReference type="Google" id="ProtNLM"/>
    </source>
</evidence>
<reference evidence="1" key="1">
    <citation type="submission" date="2021-09" db="EMBL/GenBank/DDBJ databases">
        <title>First case of bloodstream infection caused by Mixta hanseatica sp. nov., a member of the Erwiniaceae family.</title>
        <authorList>
            <person name="Both A."/>
            <person name="Huang J."/>
            <person name="Wenzel P."/>
            <person name="Aepfelbacher M."/>
            <person name="Rohde H."/>
            <person name="Christner M."/>
            <person name="Hentschke M."/>
        </authorList>
    </citation>
    <scope>NUCLEOTIDE SEQUENCE</scope>
    <source>
        <strain evidence="1">X22927</strain>
    </source>
</reference>
<dbReference type="EMBL" id="CP082904">
    <property type="protein sequence ID" value="UQY43777.1"/>
    <property type="molecule type" value="Genomic_DNA"/>
</dbReference>
<proteinExistence type="predicted"/>
<protein>
    <recommendedName>
        <fullName evidence="3">Bacteriocin</fullName>
    </recommendedName>
</protein>
<sequence>MKKLNKNDLEIVTGASQNDRDIAQLTGTLIGGGIGHVTKIPGGQAVGSAVGSYLGGARI</sequence>
<gene>
    <name evidence="1" type="ORF">K6958_18285</name>
</gene>
<evidence type="ECO:0000313" key="1">
    <source>
        <dbReference type="EMBL" id="UQY43777.1"/>
    </source>
</evidence>
<dbReference type="RefSeq" id="WP_249892438.1">
    <property type="nucleotide sequence ID" value="NZ_CP082904.1"/>
</dbReference>
<dbReference type="Proteomes" id="UP001056635">
    <property type="component" value="Chromosome"/>
</dbReference>
<accession>A0ABY4R9W3</accession>